<protein>
    <recommendedName>
        <fullName evidence="1">Hemerythrin-like domain-containing protein</fullName>
    </recommendedName>
</protein>
<accession>A0A507QZQ9</accession>
<gene>
    <name evidence="2" type="ORF">MPDQ_005835</name>
</gene>
<dbReference type="PANTHER" id="PTHR35585:SF1">
    <property type="entry name" value="HHE DOMAIN PROTEIN (AFU_ORTHOLOGUE AFUA_4G00730)"/>
    <property type="match status" value="1"/>
</dbReference>
<evidence type="ECO:0000313" key="2">
    <source>
        <dbReference type="EMBL" id="TQB73434.1"/>
    </source>
</evidence>
<reference evidence="2 3" key="1">
    <citation type="submission" date="2019-06" db="EMBL/GenBank/DDBJ databases">
        <title>Wine fermentation using esterase from Monascus purpureus.</title>
        <authorList>
            <person name="Geng C."/>
            <person name="Zhang Y."/>
        </authorList>
    </citation>
    <scope>NUCLEOTIDE SEQUENCE [LARGE SCALE GENOMIC DNA]</scope>
    <source>
        <strain evidence="2">HQ1</strain>
    </source>
</reference>
<dbReference type="OrthoDB" id="9983919at2759"/>
<dbReference type="Proteomes" id="UP000319663">
    <property type="component" value="Unassembled WGS sequence"/>
</dbReference>
<dbReference type="EMBL" id="VIFY01000044">
    <property type="protein sequence ID" value="TQB73434.1"/>
    <property type="molecule type" value="Genomic_DNA"/>
</dbReference>
<dbReference type="Pfam" id="PF01814">
    <property type="entry name" value="Hemerythrin"/>
    <property type="match status" value="1"/>
</dbReference>
<organism evidence="2 3">
    <name type="scientific">Monascus purpureus</name>
    <name type="common">Red mold</name>
    <name type="synonym">Monascus anka</name>
    <dbReference type="NCBI Taxonomy" id="5098"/>
    <lineage>
        <taxon>Eukaryota</taxon>
        <taxon>Fungi</taxon>
        <taxon>Dikarya</taxon>
        <taxon>Ascomycota</taxon>
        <taxon>Pezizomycotina</taxon>
        <taxon>Eurotiomycetes</taxon>
        <taxon>Eurotiomycetidae</taxon>
        <taxon>Eurotiales</taxon>
        <taxon>Aspergillaceae</taxon>
        <taxon>Monascus</taxon>
    </lineage>
</organism>
<dbReference type="AlphaFoldDB" id="A0A507QZQ9"/>
<proteinExistence type="predicted"/>
<name>A0A507QZQ9_MONPU</name>
<evidence type="ECO:0000313" key="3">
    <source>
        <dbReference type="Proteomes" id="UP000319663"/>
    </source>
</evidence>
<dbReference type="STRING" id="5098.A0A507QZQ9"/>
<evidence type="ECO:0000259" key="1">
    <source>
        <dbReference type="Pfam" id="PF01814"/>
    </source>
</evidence>
<sequence length="192" mass="22448">MGPMRISDRIKQDHREIESLYQKIIQSSDTHELVRLQNMFTWELARHAVGEELVLYPAFEKYMRDGKDSADKDRREHKVIKDKLRQFQELLVSDARFHPYITSLMEDLSKHIQEEEEIDLVRLEQAITDTESEKLSKSFSRTKIFVPTRSHPGAPDKPPFETAVGLLMAPIDRLQNIFRKWPSGEVTPDPSM</sequence>
<dbReference type="InterPro" id="IPR012312">
    <property type="entry name" value="Hemerythrin-like"/>
</dbReference>
<dbReference type="Gene3D" id="1.20.120.520">
    <property type="entry name" value="nmb1532 protein domain like"/>
    <property type="match status" value="1"/>
</dbReference>
<keyword evidence="3" id="KW-1185">Reference proteome</keyword>
<comment type="caution">
    <text evidence="2">The sequence shown here is derived from an EMBL/GenBank/DDBJ whole genome shotgun (WGS) entry which is preliminary data.</text>
</comment>
<dbReference type="PANTHER" id="PTHR35585">
    <property type="entry name" value="HHE DOMAIN PROTEIN (AFU_ORTHOLOGUE AFUA_4G00730)"/>
    <property type="match status" value="1"/>
</dbReference>
<feature type="domain" description="Hemerythrin-like" evidence="1">
    <location>
        <begin position="6"/>
        <end position="118"/>
    </location>
</feature>